<accession>A0AA40CET6</accession>
<evidence type="ECO:0000256" key="2">
    <source>
        <dbReference type="SAM" id="SignalP"/>
    </source>
</evidence>
<keyword evidence="4" id="KW-1185">Reference proteome</keyword>
<feature type="signal peptide" evidence="2">
    <location>
        <begin position="1"/>
        <end position="22"/>
    </location>
</feature>
<evidence type="ECO:0000313" key="4">
    <source>
        <dbReference type="Proteomes" id="UP001174934"/>
    </source>
</evidence>
<dbReference type="Proteomes" id="UP001174934">
    <property type="component" value="Unassembled WGS sequence"/>
</dbReference>
<sequence>MPPPAEASRAVLAIVVVVQTMATEMPILPPRIGSRLITYLNNIIPNSALAPSRSPRTWPLRERTQSSRDVCSL</sequence>
<reference evidence="3" key="1">
    <citation type="submission" date="2023-06" db="EMBL/GenBank/DDBJ databases">
        <title>Genome-scale phylogeny and comparative genomics of the fungal order Sordariales.</title>
        <authorList>
            <consortium name="Lawrence Berkeley National Laboratory"/>
            <person name="Hensen N."/>
            <person name="Bonometti L."/>
            <person name="Westerberg I."/>
            <person name="Brannstrom I.O."/>
            <person name="Guillou S."/>
            <person name="Cros-Aarteil S."/>
            <person name="Calhoun S."/>
            <person name="Haridas S."/>
            <person name="Kuo A."/>
            <person name="Mondo S."/>
            <person name="Pangilinan J."/>
            <person name="Riley R."/>
            <person name="LaButti K."/>
            <person name="Andreopoulos B."/>
            <person name="Lipzen A."/>
            <person name="Chen C."/>
            <person name="Yanf M."/>
            <person name="Daum C."/>
            <person name="Ng V."/>
            <person name="Clum A."/>
            <person name="Steindorff A."/>
            <person name="Ohm R."/>
            <person name="Martin F."/>
            <person name="Silar P."/>
            <person name="Natvig D."/>
            <person name="Lalanne C."/>
            <person name="Gautier V."/>
            <person name="Ament-velasquez S.L."/>
            <person name="Kruys A."/>
            <person name="Hutchinson M.I."/>
            <person name="Powell A.J."/>
            <person name="Barry K."/>
            <person name="Miller A.N."/>
            <person name="Grigoriev I.V."/>
            <person name="Debuchy R."/>
            <person name="Gladieux P."/>
            <person name="Thoren M.H."/>
            <person name="Johannesson H."/>
        </authorList>
    </citation>
    <scope>NUCLEOTIDE SEQUENCE</scope>
    <source>
        <strain evidence="3">SMH3391-2</strain>
    </source>
</reference>
<comment type="caution">
    <text evidence="3">The sequence shown here is derived from an EMBL/GenBank/DDBJ whole genome shotgun (WGS) entry which is preliminary data.</text>
</comment>
<dbReference type="EMBL" id="JAULSR010000001">
    <property type="protein sequence ID" value="KAK0634793.1"/>
    <property type="molecule type" value="Genomic_DNA"/>
</dbReference>
<evidence type="ECO:0000256" key="1">
    <source>
        <dbReference type="SAM" id="MobiDB-lite"/>
    </source>
</evidence>
<organism evidence="3 4">
    <name type="scientific">Bombardia bombarda</name>
    <dbReference type="NCBI Taxonomy" id="252184"/>
    <lineage>
        <taxon>Eukaryota</taxon>
        <taxon>Fungi</taxon>
        <taxon>Dikarya</taxon>
        <taxon>Ascomycota</taxon>
        <taxon>Pezizomycotina</taxon>
        <taxon>Sordariomycetes</taxon>
        <taxon>Sordariomycetidae</taxon>
        <taxon>Sordariales</taxon>
        <taxon>Lasiosphaeriaceae</taxon>
        <taxon>Bombardia</taxon>
    </lineage>
</organism>
<evidence type="ECO:0000313" key="3">
    <source>
        <dbReference type="EMBL" id="KAK0634793.1"/>
    </source>
</evidence>
<proteinExistence type="predicted"/>
<dbReference type="AlphaFoldDB" id="A0AA40CET6"/>
<gene>
    <name evidence="3" type="ORF">B0T17DRAFT_514340</name>
</gene>
<keyword evidence="2" id="KW-0732">Signal</keyword>
<protein>
    <recommendedName>
        <fullName evidence="5">Secreted protein</fullName>
    </recommendedName>
</protein>
<feature type="region of interest" description="Disordered" evidence="1">
    <location>
        <begin position="52"/>
        <end position="73"/>
    </location>
</feature>
<feature type="chain" id="PRO_5041383212" description="Secreted protein" evidence="2">
    <location>
        <begin position="23"/>
        <end position="73"/>
    </location>
</feature>
<name>A0AA40CET6_9PEZI</name>
<evidence type="ECO:0008006" key="5">
    <source>
        <dbReference type="Google" id="ProtNLM"/>
    </source>
</evidence>